<dbReference type="AlphaFoldDB" id="A0A914EM15"/>
<feature type="signal peptide" evidence="2">
    <location>
        <begin position="1"/>
        <end position="22"/>
    </location>
</feature>
<keyword evidence="2" id="KW-0732">Signal</keyword>
<evidence type="ECO:0000313" key="4">
    <source>
        <dbReference type="WBParaSite" id="ACRNAN_scaffold940.g32023.t1"/>
    </source>
</evidence>
<feature type="transmembrane region" description="Helical" evidence="1">
    <location>
        <begin position="51"/>
        <end position="77"/>
    </location>
</feature>
<feature type="transmembrane region" description="Helical" evidence="1">
    <location>
        <begin position="130"/>
        <end position="152"/>
    </location>
</feature>
<accession>A0A914EM15</accession>
<proteinExistence type="predicted"/>
<dbReference type="Proteomes" id="UP000887540">
    <property type="component" value="Unplaced"/>
</dbReference>
<dbReference type="WBParaSite" id="ACRNAN_scaffold940.g32023.t1">
    <property type="protein sequence ID" value="ACRNAN_scaffold940.g32023.t1"/>
    <property type="gene ID" value="ACRNAN_scaffold940.g32023"/>
</dbReference>
<reference evidence="4" key="1">
    <citation type="submission" date="2022-11" db="UniProtKB">
        <authorList>
            <consortium name="WormBaseParasite"/>
        </authorList>
    </citation>
    <scope>IDENTIFICATION</scope>
</reference>
<feature type="chain" id="PRO_5037574563" evidence="2">
    <location>
        <begin position="23"/>
        <end position="171"/>
    </location>
</feature>
<feature type="transmembrane region" description="Helical" evidence="1">
    <location>
        <begin position="89"/>
        <end position="110"/>
    </location>
</feature>
<evidence type="ECO:0000256" key="1">
    <source>
        <dbReference type="SAM" id="Phobius"/>
    </source>
</evidence>
<keyword evidence="1" id="KW-0812">Transmembrane</keyword>
<evidence type="ECO:0000256" key="2">
    <source>
        <dbReference type="SAM" id="SignalP"/>
    </source>
</evidence>
<evidence type="ECO:0000313" key="3">
    <source>
        <dbReference type="Proteomes" id="UP000887540"/>
    </source>
</evidence>
<organism evidence="3 4">
    <name type="scientific">Acrobeloides nanus</name>
    <dbReference type="NCBI Taxonomy" id="290746"/>
    <lineage>
        <taxon>Eukaryota</taxon>
        <taxon>Metazoa</taxon>
        <taxon>Ecdysozoa</taxon>
        <taxon>Nematoda</taxon>
        <taxon>Chromadorea</taxon>
        <taxon>Rhabditida</taxon>
        <taxon>Tylenchina</taxon>
        <taxon>Cephalobomorpha</taxon>
        <taxon>Cephaloboidea</taxon>
        <taxon>Cephalobidae</taxon>
        <taxon>Acrobeloides</taxon>
    </lineage>
</organism>
<sequence>MVSTLWLFLSAILALGQLMVAAQTDWLVHGPYHQGLYAVCYFADCSFRFNALSLVILGSFFLGTVAMCISVVFAMPFAMFTNLSRPIEIAANIQLLAAVLTGFALLAVPFDMSSIYCTAHQLLRSADNCRIGWSYAIACIVGLVSMCCPVMARLVADHRKCYFVNTHRLII</sequence>
<keyword evidence="1" id="KW-0472">Membrane</keyword>
<keyword evidence="3" id="KW-1185">Reference proteome</keyword>
<name>A0A914EM15_9BILA</name>
<keyword evidence="1" id="KW-1133">Transmembrane helix</keyword>
<protein>
    <submittedName>
        <fullName evidence="4">Uncharacterized protein</fullName>
    </submittedName>
</protein>